<proteinExistence type="inferred from homology"/>
<dbReference type="InterPro" id="IPR025974">
    <property type="entry name" value="Mif2/CENP-C_cupin"/>
</dbReference>
<sequence>MPTSARKSSLGASRRAQQRAHLPFRADDLGRGKRTGLPVPTIEHKSDDFEPFDEILSHADTRAAWHGQNKRPGSSKKRKSVAPVYEDDEGGDMSMELDDFGGPIVTNANGYFSNARQPSSPLANRVGSSSRAVARASDVDFDAVPSPRPRKSFASSTRRSSIGLPLRPSHSPDLGDDVPFDDEDEDGLFDRGARDAEEPESPTTPSKQPQTPRRAGPSNAVQDSEDTGTPRARSKSKAKARDEDLDGGDVEEPLDDAEVPQEDEDKEATPKKKPKRSRKRAVEVPLSPENTTGLRRGKRLRYEPLEWWRCEKVVYGRRDSGKMTYVPTIKEIVRIPKDPPKPLGTTHKTKRGTSRRIKTEEPSTDYNPEEGWDDKTATNGTVIDWFTGNEVSRRLAFPGRLVNHRPAANNDFFFTKVFGDGEYIAAGQLRIPPKMNKPSKMTKDNTYVFYVIEGAVTFKVHESSYVLCTGGMILVPRGNTYYIENIAERDAKLFFAQARRVSAEEEAPPEVLPASDREPTTAPQQRSNSLGQAPVTARLSSERAPPGKRAASTKA</sequence>
<comment type="caution">
    <text evidence="9">The sequence shown here is derived from an EMBL/GenBank/DDBJ whole genome shotgun (WGS) entry which is preliminary data.</text>
</comment>
<feature type="compositionally biased region" description="Acidic residues" evidence="7">
    <location>
        <begin position="174"/>
        <end position="187"/>
    </location>
</feature>
<feature type="region of interest" description="Disordered" evidence="7">
    <location>
        <begin position="60"/>
        <end position="293"/>
    </location>
</feature>
<feature type="compositionally biased region" description="Low complexity" evidence="7">
    <location>
        <begin position="201"/>
        <end position="212"/>
    </location>
</feature>
<feature type="domain" description="Mif2/CENP-C cupin" evidence="8">
    <location>
        <begin position="412"/>
        <end position="497"/>
    </location>
</feature>
<feature type="compositionally biased region" description="Acidic residues" evidence="7">
    <location>
        <begin position="243"/>
        <end position="266"/>
    </location>
</feature>
<dbReference type="AlphaFoldDB" id="A0A9P5MUU9"/>
<evidence type="ECO:0000256" key="4">
    <source>
        <dbReference type="ARBA" id="ARBA00023242"/>
    </source>
</evidence>
<comment type="subcellular location">
    <subcellularLocation>
        <location evidence="1">Nucleus</location>
    </subcellularLocation>
</comment>
<keyword evidence="4" id="KW-0539">Nucleus</keyword>
<evidence type="ECO:0000259" key="8">
    <source>
        <dbReference type="Pfam" id="PF11699"/>
    </source>
</evidence>
<name>A0A9P5MUU9_9AGAM</name>
<evidence type="ECO:0000256" key="3">
    <source>
        <dbReference type="ARBA" id="ARBA00023125"/>
    </source>
</evidence>
<dbReference type="CDD" id="cd06993">
    <property type="entry name" value="cupin_CENP-C_C"/>
    <property type="match status" value="1"/>
</dbReference>
<evidence type="ECO:0000256" key="6">
    <source>
        <dbReference type="ARBA" id="ARBA00075033"/>
    </source>
</evidence>
<accession>A0A9P5MUU9</accession>
<protein>
    <recommendedName>
        <fullName evidence="6">CENP-C homolog</fullName>
    </recommendedName>
</protein>
<dbReference type="GO" id="GO:0000776">
    <property type="term" value="C:kinetochore"/>
    <property type="evidence" value="ECO:0007669"/>
    <property type="project" value="InterPro"/>
</dbReference>
<dbReference type="FunFam" id="2.60.120.10:FF:000033">
    <property type="entry name" value="Centromere protein C 1"/>
    <property type="match status" value="1"/>
</dbReference>
<feature type="compositionally biased region" description="Polar residues" evidence="7">
    <location>
        <begin position="106"/>
        <end position="122"/>
    </location>
</feature>
<dbReference type="PANTHER" id="PTHR16684:SF11">
    <property type="entry name" value="CENTROMERE PROTEIN C"/>
    <property type="match status" value="1"/>
</dbReference>
<feature type="compositionally biased region" description="Low complexity" evidence="7">
    <location>
        <begin position="125"/>
        <end position="136"/>
    </location>
</feature>
<dbReference type="Gene3D" id="2.60.120.10">
    <property type="entry name" value="Jelly Rolls"/>
    <property type="match status" value="1"/>
</dbReference>
<dbReference type="InterPro" id="IPR014710">
    <property type="entry name" value="RmlC-like_jellyroll"/>
</dbReference>
<feature type="compositionally biased region" description="Acidic residues" evidence="7">
    <location>
        <begin position="85"/>
        <end position="99"/>
    </location>
</feature>
<dbReference type="EMBL" id="WHVB01000010">
    <property type="protein sequence ID" value="KAF8479323.1"/>
    <property type="molecule type" value="Genomic_DNA"/>
</dbReference>
<feature type="region of interest" description="Disordered" evidence="7">
    <location>
        <begin position="504"/>
        <end position="555"/>
    </location>
</feature>
<keyword evidence="3" id="KW-0238">DNA-binding</keyword>
<evidence type="ECO:0000313" key="9">
    <source>
        <dbReference type="EMBL" id="KAF8479323.1"/>
    </source>
</evidence>
<feature type="compositionally biased region" description="Basic residues" evidence="7">
    <location>
        <begin position="347"/>
        <end position="356"/>
    </location>
</feature>
<comment type="similarity">
    <text evidence="2">Belongs to the CENP-C/MIF2 family.</text>
</comment>
<feature type="compositionally biased region" description="Polar residues" evidence="7">
    <location>
        <begin position="521"/>
        <end position="531"/>
    </location>
</feature>
<feature type="compositionally biased region" description="Polar residues" evidence="7">
    <location>
        <begin position="1"/>
        <end position="11"/>
    </location>
</feature>
<gene>
    <name evidence="9" type="ORF">DFH94DRAFT_749099</name>
</gene>
<evidence type="ECO:0000256" key="7">
    <source>
        <dbReference type="SAM" id="MobiDB-lite"/>
    </source>
</evidence>
<evidence type="ECO:0000256" key="2">
    <source>
        <dbReference type="ARBA" id="ARBA00010291"/>
    </source>
</evidence>
<dbReference type="PANTHER" id="PTHR16684">
    <property type="entry name" value="CENTROMERE PROTEIN C"/>
    <property type="match status" value="1"/>
</dbReference>
<keyword evidence="10" id="KW-1185">Reference proteome</keyword>
<dbReference type="SUPFAM" id="SSF51182">
    <property type="entry name" value="RmlC-like cupins"/>
    <property type="match status" value="1"/>
</dbReference>
<feature type="region of interest" description="Disordered" evidence="7">
    <location>
        <begin position="336"/>
        <end position="373"/>
    </location>
</feature>
<evidence type="ECO:0000256" key="1">
    <source>
        <dbReference type="ARBA" id="ARBA00004123"/>
    </source>
</evidence>
<comment type="function">
    <text evidence="5">Component of the kinetochore, a multiprotein complex that assembles on centromeric DNA and attaches chromosomes to spindle microtubules, mediating chromosome segregation and sister chromatid segregation during meiosis and mitosis. Component of the inner kinetochore constitutive centromere-associated network (CCAN), which serves as a structural platform for outer kinetochore assembly.</text>
</comment>
<dbReference type="OrthoDB" id="1939643at2759"/>
<dbReference type="InterPro" id="IPR011051">
    <property type="entry name" value="RmlC_Cupin_sf"/>
</dbReference>
<dbReference type="GO" id="GO:0005634">
    <property type="term" value="C:nucleus"/>
    <property type="evidence" value="ECO:0007669"/>
    <property type="project" value="UniProtKB-SubCell"/>
</dbReference>
<feature type="region of interest" description="Disordered" evidence="7">
    <location>
        <begin position="1"/>
        <end position="48"/>
    </location>
</feature>
<dbReference type="InterPro" id="IPR028386">
    <property type="entry name" value="CENP-C/Mif2/cnp3"/>
</dbReference>
<evidence type="ECO:0000313" key="10">
    <source>
        <dbReference type="Proteomes" id="UP000759537"/>
    </source>
</evidence>
<dbReference type="Proteomes" id="UP000759537">
    <property type="component" value="Unassembled WGS sequence"/>
</dbReference>
<dbReference type="GO" id="GO:0051455">
    <property type="term" value="P:spindle attachment to meiosis I kinetochore"/>
    <property type="evidence" value="ECO:0007669"/>
    <property type="project" value="TreeGrafter"/>
</dbReference>
<dbReference type="GO" id="GO:0019237">
    <property type="term" value="F:centromeric DNA binding"/>
    <property type="evidence" value="ECO:0007669"/>
    <property type="project" value="InterPro"/>
</dbReference>
<dbReference type="GO" id="GO:0051315">
    <property type="term" value="P:attachment of mitotic spindle microtubules to kinetochore"/>
    <property type="evidence" value="ECO:0007669"/>
    <property type="project" value="TreeGrafter"/>
</dbReference>
<evidence type="ECO:0000256" key="5">
    <source>
        <dbReference type="ARBA" id="ARBA00057947"/>
    </source>
</evidence>
<dbReference type="GO" id="GO:0051382">
    <property type="term" value="P:kinetochore assembly"/>
    <property type="evidence" value="ECO:0007669"/>
    <property type="project" value="InterPro"/>
</dbReference>
<organism evidence="9 10">
    <name type="scientific">Russula ochroleuca</name>
    <dbReference type="NCBI Taxonomy" id="152965"/>
    <lineage>
        <taxon>Eukaryota</taxon>
        <taxon>Fungi</taxon>
        <taxon>Dikarya</taxon>
        <taxon>Basidiomycota</taxon>
        <taxon>Agaricomycotina</taxon>
        <taxon>Agaricomycetes</taxon>
        <taxon>Russulales</taxon>
        <taxon>Russulaceae</taxon>
        <taxon>Russula</taxon>
    </lineage>
</organism>
<reference evidence="9" key="2">
    <citation type="journal article" date="2020" name="Nat. Commun.">
        <title>Large-scale genome sequencing of mycorrhizal fungi provides insights into the early evolution of symbiotic traits.</title>
        <authorList>
            <person name="Miyauchi S."/>
            <person name="Kiss E."/>
            <person name="Kuo A."/>
            <person name="Drula E."/>
            <person name="Kohler A."/>
            <person name="Sanchez-Garcia M."/>
            <person name="Morin E."/>
            <person name="Andreopoulos B."/>
            <person name="Barry K.W."/>
            <person name="Bonito G."/>
            <person name="Buee M."/>
            <person name="Carver A."/>
            <person name="Chen C."/>
            <person name="Cichocki N."/>
            <person name="Clum A."/>
            <person name="Culley D."/>
            <person name="Crous P.W."/>
            <person name="Fauchery L."/>
            <person name="Girlanda M."/>
            <person name="Hayes R.D."/>
            <person name="Keri Z."/>
            <person name="LaButti K."/>
            <person name="Lipzen A."/>
            <person name="Lombard V."/>
            <person name="Magnuson J."/>
            <person name="Maillard F."/>
            <person name="Murat C."/>
            <person name="Nolan M."/>
            <person name="Ohm R.A."/>
            <person name="Pangilinan J."/>
            <person name="Pereira M.F."/>
            <person name="Perotto S."/>
            <person name="Peter M."/>
            <person name="Pfister S."/>
            <person name="Riley R."/>
            <person name="Sitrit Y."/>
            <person name="Stielow J.B."/>
            <person name="Szollosi G."/>
            <person name="Zifcakova L."/>
            <person name="Stursova M."/>
            <person name="Spatafora J.W."/>
            <person name="Tedersoo L."/>
            <person name="Vaario L.M."/>
            <person name="Yamada A."/>
            <person name="Yan M."/>
            <person name="Wang P."/>
            <person name="Xu J."/>
            <person name="Bruns T."/>
            <person name="Baldrian P."/>
            <person name="Vilgalys R."/>
            <person name="Dunand C."/>
            <person name="Henrissat B."/>
            <person name="Grigoriev I.V."/>
            <person name="Hibbett D."/>
            <person name="Nagy L.G."/>
            <person name="Martin F.M."/>
        </authorList>
    </citation>
    <scope>NUCLEOTIDE SEQUENCE</scope>
    <source>
        <strain evidence="9">Prilba</strain>
    </source>
</reference>
<dbReference type="Pfam" id="PF11699">
    <property type="entry name" value="CENP-C_C"/>
    <property type="match status" value="1"/>
</dbReference>
<reference evidence="9" key="1">
    <citation type="submission" date="2019-10" db="EMBL/GenBank/DDBJ databases">
        <authorList>
            <consortium name="DOE Joint Genome Institute"/>
            <person name="Kuo A."/>
            <person name="Miyauchi S."/>
            <person name="Kiss E."/>
            <person name="Drula E."/>
            <person name="Kohler A."/>
            <person name="Sanchez-Garcia M."/>
            <person name="Andreopoulos B."/>
            <person name="Barry K.W."/>
            <person name="Bonito G."/>
            <person name="Buee M."/>
            <person name="Carver A."/>
            <person name="Chen C."/>
            <person name="Cichocki N."/>
            <person name="Clum A."/>
            <person name="Culley D."/>
            <person name="Crous P.W."/>
            <person name="Fauchery L."/>
            <person name="Girlanda M."/>
            <person name="Hayes R."/>
            <person name="Keri Z."/>
            <person name="LaButti K."/>
            <person name="Lipzen A."/>
            <person name="Lombard V."/>
            <person name="Magnuson J."/>
            <person name="Maillard F."/>
            <person name="Morin E."/>
            <person name="Murat C."/>
            <person name="Nolan M."/>
            <person name="Ohm R."/>
            <person name="Pangilinan J."/>
            <person name="Pereira M."/>
            <person name="Perotto S."/>
            <person name="Peter M."/>
            <person name="Riley R."/>
            <person name="Sitrit Y."/>
            <person name="Stielow B."/>
            <person name="Szollosi G."/>
            <person name="Zifcakova L."/>
            <person name="Stursova M."/>
            <person name="Spatafora J.W."/>
            <person name="Tedersoo L."/>
            <person name="Vaario L.-M."/>
            <person name="Yamada A."/>
            <person name="Yan M."/>
            <person name="Wang P."/>
            <person name="Xu J."/>
            <person name="Bruns T."/>
            <person name="Baldrian P."/>
            <person name="Vilgalys R."/>
            <person name="Henrissat B."/>
            <person name="Grigoriev I.V."/>
            <person name="Hibbett D."/>
            <person name="Nagy L.G."/>
            <person name="Martin F.M."/>
        </authorList>
    </citation>
    <scope>NUCLEOTIDE SEQUENCE</scope>
    <source>
        <strain evidence="9">Prilba</strain>
    </source>
</reference>